<dbReference type="AlphaFoldDB" id="A0AAW6EIP0"/>
<feature type="domain" description="Helicase superfamily 3 single-stranded DNA/RNA virus" evidence="2">
    <location>
        <begin position="213"/>
        <end position="267"/>
    </location>
</feature>
<dbReference type="SUPFAM" id="SSF52540">
    <property type="entry name" value="P-loop containing nucleoside triphosphate hydrolases"/>
    <property type="match status" value="1"/>
</dbReference>
<dbReference type="RefSeq" id="WP_195221532.1">
    <property type="nucleotide sequence ID" value="NZ_JADMWL010000020.1"/>
</dbReference>
<protein>
    <recommendedName>
        <fullName evidence="2">Helicase superfamily 3 single-stranded DNA/RNA virus domain-containing protein</fullName>
    </recommendedName>
</protein>
<evidence type="ECO:0000313" key="3">
    <source>
        <dbReference type="EMBL" id="MDB8751002.1"/>
    </source>
</evidence>
<evidence type="ECO:0000259" key="2">
    <source>
        <dbReference type="Pfam" id="PF00910"/>
    </source>
</evidence>
<organism evidence="3 4">
    <name type="scientific">Ruminococcus bicirculans</name>
    <name type="common">ex Wegman et al. 2014</name>
    <dbReference type="NCBI Taxonomy" id="1160721"/>
    <lineage>
        <taxon>Bacteria</taxon>
        <taxon>Bacillati</taxon>
        <taxon>Bacillota</taxon>
        <taxon>Clostridia</taxon>
        <taxon>Eubacteriales</taxon>
        <taxon>Oscillospiraceae</taxon>
        <taxon>Ruminococcus</taxon>
    </lineage>
</organism>
<dbReference type="Gene3D" id="3.40.1310.20">
    <property type="match status" value="1"/>
</dbReference>
<dbReference type="GO" id="GO:0003724">
    <property type="term" value="F:RNA helicase activity"/>
    <property type="evidence" value="ECO:0007669"/>
    <property type="project" value="InterPro"/>
</dbReference>
<accession>A0AAW6EIP0</accession>
<dbReference type="InterPro" id="IPR000605">
    <property type="entry name" value="Helicase_SF3_ssDNA/RNA_vir"/>
</dbReference>
<evidence type="ECO:0000256" key="1">
    <source>
        <dbReference type="SAM" id="MobiDB-lite"/>
    </source>
</evidence>
<sequence length="433" mass="50057">MAEFNCRSAFCVINNPRYDITYKHNEEGDIIKDENGKAVILKQEPTEYHSLTEQQICDDVLNKWVGDDDKRTGAVLFCVSALGLEHLHCVFESEKTFRPLSALKKLFPKVHIEITKGNKKQVEDYINKVGKFEEKGEKIIAKSQVGDIKGCQGKRNDLISMSDIRDLIYSGQTPNDIYRQYPQAIKSKTATEELFYLYRKDNTPPERDVKVHWLFGGTGCGKSYTYIELCEKHGDVNIYRVTDYDHPFDGYQGEPILILDEFRGRISYSYLLTLLDKYRSQVSARYSNKMTLWTEVYITSPFLPTELYQKAAERNDGIDKLEQLTRRIDDIVYCFKYTAENNSGTFYCKYNVDFDLHCDSHAIREQCSHVRHEVSQMGLFTLMDGLTSKFVENKSQGPLPFRHSASRGISDTIKKNQRKSQLKSRKSKTSQTK</sequence>
<evidence type="ECO:0000313" key="4">
    <source>
        <dbReference type="Proteomes" id="UP001213042"/>
    </source>
</evidence>
<comment type="caution">
    <text evidence="3">The sequence shown here is derived from an EMBL/GenBank/DDBJ whole genome shotgun (WGS) entry which is preliminary data.</text>
</comment>
<feature type="region of interest" description="Disordered" evidence="1">
    <location>
        <begin position="397"/>
        <end position="433"/>
    </location>
</feature>
<dbReference type="Pfam" id="PF00910">
    <property type="entry name" value="RNA_helicase"/>
    <property type="match status" value="1"/>
</dbReference>
<gene>
    <name evidence="3" type="ORF">PNW00_11150</name>
</gene>
<proteinExistence type="predicted"/>
<dbReference type="GO" id="GO:0003723">
    <property type="term" value="F:RNA binding"/>
    <property type="evidence" value="ECO:0007669"/>
    <property type="project" value="InterPro"/>
</dbReference>
<name>A0AAW6EIP0_9FIRM</name>
<dbReference type="EMBL" id="JAQMLU010000021">
    <property type="protein sequence ID" value="MDB8751002.1"/>
    <property type="molecule type" value="Genomic_DNA"/>
</dbReference>
<reference evidence="3" key="1">
    <citation type="submission" date="2023-01" db="EMBL/GenBank/DDBJ databases">
        <title>Human gut microbiome strain richness.</title>
        <authorList>
            <person name="Chen-Liaw A."/>
        </authorList>
    </citation>
    <scope>NUCLEOTIDE SEQUENCE</scope>
    <source>
        <strain evidence="3">D43st1_D9_D43t1_170807</strain>
    </source>
</reference>
<dbReference type="Proteomes" id="UP001213042">
    <property type="component" value="Unassembled WGS sequence"/>
</dbReference>
<dbReference type="InterPro" id="IPR027417">
    <property type="entry name" value="P-loop_NTPase"/>
</dbReference>
<feature type="compositionally biased region" description="Basic residues" evidence="1">
    <location>
        <begin position="415"/>
        <end position="433"/>
    </location>
</feature>